<dbReference type="Pfam" id="PF00534">
    <property type="entry name" value="Glycos_transf_1"/>
    <property type="match status" value="1"/>
</dbReference>
<evidence type="ECO:0000313" key="3">
    <source>
        <dbReference type="Proteomes" id="UP000293142"/>
    </source>
</evidence>
<dbReference type="AlphaFoldDB" id="A0A4Q9DTF1"/>
<name>A0A4Q9DTF1_9BACL</name>
<dbReference type="SUPFAM" id="SSF53448">
    <property type="entry name" value="Nucleotide-diphospho-sugar transferases"/>
    <property type="match status" value="1"/>
</dbReference>
<dbReference type="CDD" id="cd03801">
    <property type="entry name" value="GT4_PimA-like"/>
    <property type="match status" value="1"/>
</dbReference>
<gene>
    <name evidence="2" type="ORF">EYB31_14185</name>
</gene>
<dbReference type="PANTHER" id="PTHR45947">
    <property type="entry name" value="SULFOQUINOVOSYL TRANSFERASE SQD2"/>
    <property type="match status" value="1"/>
</dbReference>
<reference evidence="2 3" key="1">
    <citation type="submission" date="2019-02" db="EMBL/GenBank/DDBJ databases">
        <title>Paenibacillus sp. nov., isolated from surface-sterilized tissue of Thalictrum simplex L.</title>
        <authorList>
            <person name="Tuo L."/>
        </authorList>
    </citation>
    <scope>NUCLEOTIDE SEQUENCE [LARGE SCALE GENOMIC DNA]</scope>
    <source>
        <strain evidence="2 3">N2SHLJ1</strain>
    </source>
</reference>
<dbReference type="InterPro" id="IPR001296">
    <property type="entry name" value="Glyco_trans_1"/>
</dbReference>
<evidence type="ECO:0000259" key="1">
    <source>
        <dbReference type="Pfam" id="PF00534"/>
    </source>
</evidence>
<organism evidence="2 3">
    <name type="scientific">Paenibacillus thalictri</name>
    <dbReference type="NCBI Taxonomy" id="2527873"/>
    <lineage>
        <taxon>Bacteria</taxon>
        <taxon>Bacillati</taxon>
        <taxon>Bacillota</taxon>
        <taxon>Bacilli</taxon>
        <taxon>Bacillales</taxon>
        <taxon>Paenibacillaceae</taxon>
        <taxon>Paenibacillus</taxon>
    </lineage>
</organism>
<dbReference type="EMBL" id="SIRE01000009">
    <property type="protein sequence ID" value="TBL78642.1"/>
    <property type="molecule type" value="Genomic_DNA"/>
</dbReference>
<protein>
    <submittedName>
        <fullName evidence="2">Glycosyltransferase</fullName>
    </submittedName>
</protein>
<comment type="caution">
    <text evidence="2">The sequence shown here is derived from an EMBL/GenBank/DDBJ whole genome shotgun (WGS) entry which is preliminary data.</text>
</comment>
<dbReference type="Gene3D" id="3.40.50.2000">
    <property type="entry name" value="Glycogen Phosphorylase B"/>
    <property type="match status" value="2"/>
</dbReference>
<dbReference type="PANTHER" id="PTHR45947:SF3">
    <property type="entry name" value="SULFOQUINOVOSYL TRANSFERASE SQD2"/>
    <property type="match status" value="1"/>
</dbReference>
<dbReference type="GO" id="GO:0016757">
    <property type="term" value="F:glycosyltransferase activity"/>
    <property type="evidence" value="ECO:0007669"/>
    <property type="project" value="InterPro"/>
</dbReference>
<feature type="domain" description="Glycosyl transferase family 1" evidence="1">
    <location>
        <begin position="443"/>
        <end position="604"/>
    </location>
</feature>
<dbReference type="InterPro" id="IPR050194">
    <property type="entry name" value="Glycosyltransferase_grp1"/>
</dbReference>
<sequence>MICFAILAHNHEDVLANQIENVRKYNPGCKVVVYNGGTDTQFAQSLQVPICPKSRPLKKGRLGCFFMDIMSWLEETGETYDYLVNLDSDVMFVSSGYEDYLAACMQGYDCMGINMGLQKSPDEVPHWYPGQTMWQDWLRWQPFFKTDYFCGTLNSMQVYKHSIISRMMEGLNLDRMEQLIAETKVYALEEMLYATLAVRAGGVPRSYPYKSIEFVRLGESLAVDEVHYAQSKPDVFFVHPIERDMNNLSRQWLSQTRSESYPKSLTVIWACHQGGMETAIHHRLAFMNHHLNAEAHAFFYYGGAGLSNFNSIPYHISNKQADLVAYLKKHQFDTVTFVNTIHNLDALEKAGFQGKAVFEFHGINKFILQELDRINTWKDRGIIQGIVVPSDYVAEVAHQYLGNRKEIPVYVARNVLNTTFFHRKNEVETSYFIRVPQSWANCPVIGWVGRLDANKNWKLLLKVFSEFKKLNASAKLLIVSDITTSPHLNLFYKRACSYGLINDIRVLPNLSYDKMPYYYSLLVNSGGILLSTSYSEGYPYSLLEAQACECPIVCSDIRGNTEVIAHGESGLTFPIANHHTAVSLVYALTTNKNLRKMIAEGAPKHIHLTNNVHKNVSEYAAWLKRLSAT</sequence>
<dbReference type="OrthoDB" id="9801954at2"/>
<dbReference type="Proteomes" id="UP000293142">
    <property type="component" value="Unassembled WGS sequence"/>
</dbReference>
<keyword evidence="3" id="KW-1185">Reference proteome</keyword>
<dbReference type="InterPro" id="IPR029044">
    <property type="entry name" value="Nucleotide-diphossugar_trans"/>
</dbReference>
<dbReference type="SUPFAM" id="SSF53756">
    <property type="entry name" value="UDP-Glycosyltransferase/glycogen phosphorylase"/>
    <property type="match status" value="1"/>
</dbReference>
<evidence type="ECO:0000313" key="2">
    <source>
        <dbReference type="EMBL" id="TBL78642.1"/>
    </source>
</evidence>
<accession>A0A4Q9DTF1</accession>
<dbReference type="RefSeq" id="WP_131013998.1">
    <property type="nucleotide sequence ID" value="NZ_SIRE01000009.1"/>
</dbReference>
<keyword evidence="2" id="KW-0808">Transferase</keyword>
<proteinExistence type="predicted"/>